<protein>
    <submittedName>
        <fullName evidence="1">Uncharacterized protein</fullName>
    </submittedName>
</protein>
<accession>A0A654LVI3</accession>
<dbReference type="Proteomes" id="UP000058925">
    <property type="component" value="Chromosome"/>
</dbReference>
<sequence>MGGWEINQDKLRIQIQIFGSNSESKNLNYMSYVIFNKLNVAFNIKRMN</sequence>
<name>A0A654LVI3_9ARCH</name>
<dbReference type="EMBL" id="CP012850">
    <property type="protein sequence ID" value="ALI34241.1"/>
    <property type="molecule type" value="Genomic_DNA"/>
</dbReference>
<evidence type="ECO:0000313" key="2">
    <source>
        <dbReference type="Proteomes" id="UP000058925"/>
    </source>
</evidence>
<gene>
    <name evidence="1" type="ORF">NMY3_00027</name>
</gene>
<proteinExistence type="predicted"/>
<keyword evidence="2" id="KW-1185">Reference proteome</keyword>
<evidence type="ECO:0000313" key="1">
    <source>
        <dbReference type="EMBL" id="ALI34241.1"/>
    </source>
</evidence>
<dbReference type="AlphaFoldDB" id="A0A654LVI3"/>
<dbReference type="KEGG" id="taa:NMY3_00027"/>
<reference evidence="2" key="1">
    <citation type="submission" date="2015-10" db="EMBL/GenBank/DDBJ databases">
        <title>Niche specialization of a soil ammonia-oxidizing archaeon, Candidatus Nitrosocosmicus oleophilus.</title>
        <authorList>
            <person name="Jung M.-Y."/>
            <person name="Rhee S.-K."/>
        </authorList>
    </citation>
    <scope>NUCLEOTIDE SEQUENCE [LARGE SCALE GENOMIC DNA]</scope>
    <source>
        <strain evidence="2">MY3</strain>
    </source>
</reference>
<organism evidence="1 2">
    <name type="scientific">Candidatus Nitrosocosmicus oleophilus</name>
    <dbReference type="NCBI Taxonomy" id="1353260"/>
    <lineage>
        <taxon>Archaea</taxon>
        <taxon>Nitrososphaerota</taxon>
        <taxon>Nitrososphaeria</taxon>
        <taxon>Nitrososphaerales</taxon>
        <taxon>Nitrososphaeraceae</taxon>
        <taxon>Candidatus Nitrosocosmicus</taxon>
    </lineage>
</organism>